<reference evidence="2" key="1">
    <citation type="submission" date="2014-01" db="EMBL/GenBank/DDBJ databases">
        <title>The genome of the white-rot fungus Pycnoporus cinnabarinus: a basidiomycete model with a versatile arsenal for lignocellulosic biomass breakdown.</title>
        <authorList>
            <person name="Levasseur A."/>
            <person name="Lomascolo A."/>
            <person name="Ruiz-Duenas F.J."/>
            <person name="Uzan E."/>
            <person name="Piumi F."/>
            <person name="Kues U."/>
            <person name="Ram A.F.J."/>
            <person name="Murat C."/>
            <person name="Haon M."/>
            <person name="Benoit I."/>
            <person name="Arfi Y."/>
            <person name="Chevret D."/>
            <person name="Drula E."/>
            <person name="Kwon M.J."/>
            <person name="Gouret P."/>
            <person name="Lesage-Meessen L."/>
            <person name="Lombard V."/>
            <person name="Mariette J."/>
            <person name="Noirot C."/>
            <person name="Park J."/>
            <person name="Patyshakuliyeva A."/>
            <person name="Wieneger R.A.B."/>
            <person name="Wosten H.A.B."/>
            <person name="Martin F."/>
            <person name="Coutinho P.M."/>
            <person name="de Vries R."/>
            <person name="Martinez A.T."/>
            <person name="Klopp C."/>
            <person name="Pontarotti P."/>
            <person name="Henrissat B."/>
            <person name="Record E."/>
        </authorList>
    </citation>
    <scope>NUCLEOTIDE SEQUENCE [LARGE SCALE GENOMIC DNA]</scope>
    <source>
        <strain evidence="2">BRFM137</strain>
    </source>
</reference>
<feature type="compositionally biased region" description="Polar residues" evidence="1">
    <location>
        <begin position="12"/>
        <end position="27"/>
    </location>
</feature>
<protein>
    <submittedName>
        <fullName evidence="2">Uncharacterized protein</fullName>
    </submittedName>
</protein>
<feature type="region of interest" description="Disordered" evidence="1">
    <location>
        <begin position="121"/>
        <end position="220"/>
    </location>
</feature>
<sequence>MSLLKAWKSVTSINGTAPSDSPPTTLTPKRKARFSLRIISRQSPRRAAQDFSRSASDSPFWTSPNASTSVGRTAPRFELPGIGTRAALKRRDGRDGRDVTLERSFTLSVLEGRRIAEVRRLPKGSTGTDDTCVGSTNGEDTIALVSSGSPKASPPPPIPPRSRARSASLGSAHSQSEDRRSRRVRPRPQTIGLPELAEPRGVSDVSAESRWASKPPTYSATAHPTHAVAYRFAQTGAFETTLEAESRTKEKGELSNGMWRYHIAAGVNVLTLRSWVTSVRRGGEDGLLVAEIESGLVSSGCDATVTMGDGSRLQKDVLSKTVGCKMYYLGDGTSIRWNLGETKWEAFFDSVPLATFDPGPARRLVMQPVAHRIFDHLVVAVLLLMREEETV</sequence>
<gene>
    <name evidence="2" type="ORF">BN946_scf185013.g17</name>
</gene>
<organism evidence="2 3">
    <name type="scientific">Pycnoporus cinnabarinus</name>
    <name type="common">Cinnabar-red polypore</name>
    <name type="synonym">Trametes cinnabarina</name>
    <dbReference type="NCBI Taxonomy" id="5643"/>
    <lineage>
        <taxon>Eukaryota</taxon>
        <taxon>Fungi</taxon>
        <taxon>Dikarya</taxon>
        <taxon>Basidiomycota</taxon>
        <taxon>Agaricomycotina</taxon>
        <taxon>Agaricomycetes</taxon>
        <taxon>Polyporales</taxon>
        <taxon>Polyporaceae</taxon>
        <taxon>Trametes</taxon>
    </lineage>
</organism>
<feature type="region of interest" description="Disordered" evidence="1">
    <location>
        <begin position="12"/>
        <end position="75"/>
    </location>
</feature>
<keyword evidence="3" id="KW-1185">Reference proteome</keyword>
<dbReference type="Proteomes" id="UP000029665">
    <property type="component" value="Unassembled WGS sequence"/>
</dbReference>
<feature type="compositionally biased region" description="Polar residues" evidence="1">
    <location>
        <begin position="125"/>
        <end position="139"/>
    </location>
</feature>
<proteinExistence type="predicted"/>
<comment type="caution">
    <text evidence="2">The sequence shown here is derived from an EMBL/GenBank/DDBJ whole genome shotgun (WGS) entry which is preliminary data.</text>
</comment>
<dbReference type="EMBL" id="CCBP010000121">
    <property type="protein sequence ID" value="CDO73383.1"/>
    <property type="molecule type" value="Genomic_DNA"/>
</dbReference>
<feature type="compositionally biased region" description="Polar residues" evidence="1">
    <location>
        <begin position="51"/>
        <end position="71"/>
    </location>
</feature>
<evidence type="ECO:0000256" key="1">
    <source>
        <dbReference type="SAM" id="MobiDB-lite"/>
    </source>
</evidence>
<dbReference type="HOGENOM" id="CLU_706244_0_0_1"/>
<evidence type="ECO:0000313" key="2">
    <source>
        <dbReference type="EMBL" id="CDO73383.1"/>
    </source>
</evidence>
<dbReference type="OMA" id="PTHAVAY"/>
<dbReference type="AlphaFoldDB" id="A0A060SLT2"/>
<dbReference type="OrthoDB" id="3174721at2759"/>
<name>A0A060SLT2_PYCCI</name>
<accession>A0A060SLT2</accession>
<evidence type="ECO:0000313" key="3">
    <source>
        <dbReference type="Proteomes" id="UP000029665"/>
    </source>
</evidence>